<dbReference type="AlphaFoldDB" id="A0A8H6RWZ8"/>
<dbReference type="GO" id="GO:0016787">
    <property type="term" value="F:hydrolase activity"/>
    <property type="evidence" value="ECO:0007669"/>
    <property type="project" value="UniProtKB-KW"/>
</dbReference>
<accession>A0A8H6RWZ8</accession>
<dbReference type="RefSeq" id="XP_037213356.1">
    <property type="nucleotide sequence ID" value="XM_037370355.1"/>
</dbReference>
<dbReference type="GeneID" id="59352871"/>
<proteinExistence type="predicted"/>
<dbReference type="OrthoDB" id="3055657at2759"/>
<name>A0A8H6RWZ8_9AGAR</name>
<organism evidence="1 2">
    <name type="scientific">Mycena indigotica</name>
    <dbReference type="NCBI Taxonomy" id="2126181"/>
    <lineage>
        <taxon>Eukaryota</taxon>
        <taxon>Fungi</taxon>
        <taxon>Dikarya</taxon>
        <taxon>Basidiomycota</taxon>
        <taxon>Agaricomycotina</taxon>
        <taxon>Agaricomycetes</taxon>
        <taxon>Agaricomycetidae</taxon>
        <taxon>Agaricales</taxon>
        <taxon>Marasmiineae</taxon>
        <taxon>Mycenaceae</taxon>
        <taxon>Mycena</taxon>
    </lineage>
</organism>
<evidence type="ECO:0000313" key="1">
    <source>
        <dbReference type="EMBL" id="KAF7289325.1"/>
    </source>
</evidence>
<gene>
    <name evidence="1" type="ORF">MIND_01394400</name>
</gene>
<keyword evidence="2" id="KW-1185">Reference proteome</keyword>
<protein>
    <submittedName>
        <fullName evidence="1">Glycoside hydrolase family 76 protein</fullName>
    </submittedName>
</protein>
<evidence type="ECO:0000313" key="2">
    <source>
        <dbReference type="Proteomes" id="UP000636479"/>
    </source>
</evidence>
<sequence>MPNYILAITSTTDVNDDEWLLRDTLMFKELLGTTTSNHSQWIVAIHPRQLNLVVGDRRSERSPDIRDGFTVVEPIRLADTFLWLLSDMLRIIPPDGRLILVVCGHGEEYSGNILVGPDANGNNPFPPLRKESVETFIMGANLRPDQVVVLSTACYSELWASPCWTLVCGAEHDQESVSIPMSISGHYRGGFLPYSRDNPDYCKETVVAVDANDPIAFPRPTLSAAAAWMEDFRRTIGGIADKYASTSARLPTTASFQSRLKMIPAVVAHEDPRAAPITLNPVDANTIVELKELSRRVLAHHFRNTGNAVPIMKLAWIVSQGDAATLTPPQQHRLLRSLRRWSRDCARAEGIAHTLGWVTTNPSRAEEWDKPHGVREMDEAQAAGARIREEFGTSLAIHRWSLGPGSWLAAAWRAMGRPMVEEADWTRAVMLSSI</sequence>
<dbReference type="EMBL" id="JACAZF010000017">
    <property type="protein sequence ID" value="KAF7289325.1"/>
    <property type="molecule type" value="Genomic_DNA"/>
</dbReference>
<keyword evidence="1" id="KW-0378">Hydrolase</keyword>
<reference evidence="1" key="1">
    <citation type="submission" date="2020-05" db="EMBL/GenBank/DDBJ databases">
        <title>Mycena genomes resolve the evolution of fungal bioluminescence.</title>
        <authorList>
            <person name="Tsai I.J."/>
        </authorList>
    </citation>
    <scope>NUCLEOTIDE SEQUENCE</scope>
    <source>
        <strain evidence="1">171206Taipei</strain>
    </source>
</reference>
<dbReference type="Proteomes" id="UP000636479">
    <property type="component" value="Unassembled WGS sequence"/>
</dbReference>
<comment type="caution">
    <text evidence="1">The sequence shown here is derived from an EMBL/GenBank/DDBJ whole genome shotgun (WGS) entry which is preliminary data.</text>
</comment>